<accession>A0A6I5KWC8</accession>
<evidence type="ECO:0000256" key="1">
    <source>
        <dbReference type="SAM" id="MobiDB-lite"/>
    </source>
</evidence>
<feature type="signal peptide" evidence="2">
    <location>
        <begin position="1"/>
        <end position="22"/>
    </location>
</feature>
<evidence type="ECO:0000313" key="3">
    <source>
        <dbReference type="EMBL" id="NDV42278.1"/>
    </source>
</evidence>
<evidence type="ECO:0008006" key="5">
    <source>
        <dbReference type="Google" id="ProtNLM"/>
    </source>
</evidence>
<feature type="region of interest" description="Disordered" evidence="1">
    <location>
        <begin position="57"/>
        <end position="76"/>
    </location>
</feature>
<name>A0A6I5KWC8_9FLAO</name>
<dbReference type="RefSeq" id="WP_163632873.1">
    <property type="nucleotide sequence ID" value="NZ_JAAAMI010000001.1"/>
</dbReference>
<feature type="compositionally biased region" description="Basic and acidic residues" evidence="1">
    <location>
        <begin position="61"/>
        <end position="76"/>
    </location>
</feature>
<proteinExistence type="predicted"/>
<feature type="chain" id="PRO_5026198667" description="EF-hand domain-containing protein" evidence="2">
    <location>
        <begin position="23"/>
        <end position="76"/>
    </location>
</feature>
<comment type="caution">
    <text evidence="3">The sequence shown here is derived from an EMBL/GenBank/DDBJ whole genome shotgun (WGS) entry which is preliminary data.</text>
</comment>
<keyword evidence="2" id="KW-0732">Signal</keyword>
<gene>
    <name evidence="3" type="ORF">GTK07_02975</name>
</gene>
<dbReference type="AlphaFoldDB" id="A0A6I5KWC8"/>
<protein>
    <recommendedName>
        <fullName evidence="5">EF-hand domain-containing protein</fullName>
    </recommendedName>
</protein>
<dbReference type="EMBL" id="JAAAMI010000001">
    <property type="protein sequence ID" value="NDV42278.1"/>
    <property type="molecule type" value="Genomic_DNA"/>
</dbReference>
<dbReference type="PROSITE" id="PS51257">
    <property type="entry name" value="PROKAR_LIPOPROTEIN"/>
    <property type="match status" value="1"/>
</dbReference>
<reference evidence="3 4" key="1">
    <citation type="submission" date="2020-01" db="EMBL/GenBank/DDBJ databases">
        <title>Muricauda sediminis sp.nov. 40Bstr401.</title>
        <authorList>
            <person name="Xue Z."/>
            <person name="Zhu S."/>
            <person name="Ren N."/>
            <person name="Chen T."/>
            <person name="Chen X."/>
            <person name="Chen J."/>
            <person name="Yang J."/>
        </authorList>
    </citation>
    <scope>NUCLEOTIDE SEQUENCE [LARGE SCALE GENOMIC DNA]</scope>
    <source>
        <strain evidence="3 4">40Bstr401</strain>
    </source>
</reference>
<evidence type="ECO:0000313" key="4">
    <source>
        <dbReference type="Proteomes" id="UP000468707"/>
    </source>
</evidence>
<organism evidence="3 4">
    <name type="scientific">Flagellimonas sediminis</name>
    <dbReference type="NCBI Taxonomy" id="2696468"/>
    <lineage>
        <taxon>Bacteria</taxon>
        <taxon>Pseudomonadati</taxon>
        <taxon>Bacteroidota</taxon>
        <taxon>Flavobacteriia</taxon>
        <taxon>Flavobacteriales</taxon>
        <taxon>Flavobacteriaceae</taxon>
        <taxon>Flagellimonas</taxon>
    </lineage>
</organism>
<keyword evidence="4" id="KW-1185">Reference proteome</keyword>
<sequence>MKKLNLLTMGMLALGIFFMACSKEIDTEPTNGSGIIVSMGEAVEVKCWDLNKNGVADQEEDKNKDGKVDNKDCAGQ</sequence>
<dbReference type="Proteomes" id="UP000468707">
    <property type="component" value="Unassembled WGS sequence"/>
</dbReference>
<evidence type="ECO:0000256" key="2">
    <source>
        <dbReference type="SAM" id="SignalP"/>
    </source>
</evidence>